<dbReference type="EMBL" id="JAIWYP010000013">
    <property type="protein sequence ID" value="KAH3721295.1"/>
    <property type="molecule type" value="Genomic_DNA"/>
</dbReference>
<reference evidence="2" key="2">
    <citation type="submission" date="2020-11" db="EMBL/GenBank/DDBJ databases">
        <authorList>
            <person name="McCartney M.A."/>
            <person name="Auch B."/>
            <person name="Kono T."/>
            <person name="Mallez S."/>
            <person name="Becker A."/>
            <person name="Gohl D.M."/>
            <person name="Silverstein K.A.T."/>
            <person name="Koren S."/>
            <person name="Bechman K.B."/>
            <person name="Herman A."/>
            <person name="Abrahante J.E."/>
            <person name="Garbe J."/>
        </authorList>
    </citation>
    <scope>NUCLEOTIDE SEQUENCE</scope>
    <source>
        <strain evidence="2">Duluth1</strain>
        <tissue evidence="2">Whole animal</tissue>
    </source>
</reference>
<proteinExistence type="predicted"/>
<accession>A0A9D4HJ97</accession>
<reference evidence="2" key="1">
    <citation type="journal article" date="2019" name="bioRxiv">
        <title>The Genome of the Zebra Mussel, Dreissena polymorpha: A Resource for Invasive Species Research.</title>
        <authorList>
            <person name="McCartney M.A."/>
            <person name="Auch B."/>
            <person name="Kono T."/>
            <person name="Mallez S."/>
            <person name="Zhang Y."/>
            <person name="Obille A."/>
            <person name="Becker A."/>
            <person name="Abrahante J.E."/>
            <person name="Garbe J."/>
            <person name="Badalamenti J.P."/>
            <person name="Herman A."/>
            <person name="Mangelson H."/>
            <person name="Liachko I."/>
            <person name="Sullivan S."/>
            <person name="Sone E.D."/>
            <person name="Koren S."/>
            <person name="Silverstein K.A.T."/>
            <person name="Beckman K.B."/>
            <person name="Gohl D.M."/>
        </authorList>
    </citation>
    <scope>NUCLEOTIDE SEQUENCE</scope>
    <source>
        <strain evidence="2">Duluth1</strain>
        <tissue evidence="2">Whole animal</tissue>
    </source>
</reference>
<evidence type="ECO:0000256" key="1">
    <source>
        <dbReference type="SAM" id="MobiDB-lite"/>
    </source>
</evidence>
<protein>
    <submittedName>
        <fullName evidence="2">Uncharacterized protein</fullName>
    </submittedName>
</protein>
<dbReference type="Proteomes" id="UP000828390">
    <property type="component" value="Unassembled WGS sequence"/>
</dbReference>
<sequence>MGIDSAKESIKIHRANRIGKYSQHKTRPITNHKKLERPYGVSQQYPPEMMKTRKRLIPIMLEARNQQKEAYIVGDKLYINSQGIARTGARVSYDASHGTSKD</sequence>
<evidence type="ECO:0000313" key="3">
    <source>
        <dbReference type="Proteomes" id="UP000828390"/>
    </source>
</evidence>
<feature type="compositionally biased region" description="Basic residues" evidence="1">
    <location>
        <begin position="17"/>
        <end position="35"/>
    </location>
</feature>
<dbReference type="AlphaFoldDB" id="A0A9D4HJ97"/>
<gene>
    <name evidence="2" type="ORF">DPMN_064215</name>
</gene>
<keyword evidence="3" id="KW-1185">Reference proteome</keyword>
<comment type="caution">
    <text evidence="2">The sequence shown here is derived from an EMBL/GenBank/DDBJ whole genome shotgun (WGS) entry which is preliminary data.</text>
</comment>
<organism evidence="2 3">
    <name type="scientific">Dreissena polymorpha</name>
    <name type="common">Zebra mussel</name>
    <name type="synonym">Mytilus polymorpha</name>
    <dbReference type="NCBI Taxonomy" id="45954"/>
    <lineage>
        <taxon>Eukaryota</taxon>
        <taxon>Metazoa</taxon>
        <taxon>Spiralia</taxon>
        <taxon>Lophotrochozoa</taxon>
        <taxon>Mollusca</taxon>
        <taxon>Bivalvia</taxon>
        <taxon>Autobranchia</taxon>
        <taxon>Heteroconchia</taxon>
        <taxon>Euheterodonta</taxon>
        <taxon>Imparidentia</taxon>
        <taxon>Neoheterodontei</taxon>
        <taxon>Myida</taxon>
        <taxon>Dreissenoidea</taxon>
        <taxon>Dreissenidae</taxon>
        <taxon>Dreissena</taxon>
    </lineage>
</organism>
<evidence type="ECO:0000313" key="2">
    <source>
        <dbReference type="EMBL" id="KAH3721295.1"/>
    </source>
</evidence>
<feature type="region of interest" description="Disordered" evidence="1">
    <location>
        <begin position="17"/>
        <end position="47"/>
    </location>
</feature>
<name>A0A9D4HJ97_DREPO</name>